<feature type="binding site" description="via phosphate group" evidence="14">
    <location>
        <position position="130"/>
    </location>
    <ligand>
        <name>Mg(2+)</name>
        <dbReference type="ChEBI" id="CHEBI:18420"/>
    </ligand>
</feature>
<dbReference type="GO" id="GO:0000287">
    <property type="term" value="F:magnesium ion binding"/>
    <property type="evidence" value="ECO:0007669"/>
    <property type="project" value="InterPro"/>
</dbReference>
<keyword evidence="7 11" id="KW-0460">Magnesium</keyword>
<organism evidence="20 21">
    <name type="scientific">Skeletonema marinoi</name>
    <dbReference type="NCBI Taxonomy" id="267567"/>
    <lineage>
        <taxon>Eukaryota</taxon>
        <taxon>Sar</taxon>
        <taxon>Stramenopiles</taxon>
        <taxon>Ochrophyta</taxon>
        <taxon>Bacillariophyta</taxon>
        <taxon>Coscinodiscophyceae</taxon>
        <taxon>Thalassiosirophycidae</taxon>
        <taxon>Thalassiosirales</taxon>
        <taxon>Skeletonemataceae</taxon>
        <taxon>Skeletonema</taxon>
        <taxon>Skeletonema marinoi-dohrnii complex</taxon>
    </lineage>
</organism>
<dbReference type="InterPro" id="IPR016657">
    <property type="entry name" value="PAGM"/>
</dbReference>
<dbReference type="PANTHER" id="PTHR45955">
    <property type="entry name" value="PHOSPHOACETYLGLUCOSAMINE MUTASE"/>
    <property type="match status" value="1"/>
</dbReference>
<dbReference type="GO" id="GO:0004610">
    <property type="term" value="F:phosphoacetylglucosamine mutase activity"/>
    <property type="evidence" value="ECO:0007669"/>
    <property type="project" value="UniProtKB-UniRule"/>
</dbReference>
<proteinExistence type="inferred from homology"/>
<evidence type="ECO:0000256" key="13">
    <source>
        <dbReference type="PIRSR" id="PIRSR016408-2"/>
    </source>
</evidence>
<dbReference type="Proteomes" id="UP001224775">
    <property type="component" value="Unassembled WGS sequence"/>
</dbReference>
<feature type="domain" description="Phosphoacetylglucosamine mutase AMG1" evidence="19">
    <location>
        <begin position="256"/>
        <end position="373"/>
    </location>
</feature>
<dbReference type="PANTHER" id="PTHR45955:SF1">
    <property type="entry name" value="PHOSPHOACETYLGLUCOSAMINE MUTASE"/>
    <property type="match status" value="1"/>
</dbReference>
<feature type="domain" description="Phosphoacetylglucosamine mutase AMG1" evidence="18">
    <location>
        <begin position="387"/>
        <end position="534"/>
    </location>
</feature>
<dbReference type="InterPro" id="IPR036900">
    <property type="entry name" value="A-D-PHexomutase_C_sf"/>
</dbReference>
<evidence type="ECO:0000256" key="2">
    <source>
        <dbReference type="ARBA" id="ARBA00004865"/>
    </source>
</evidence>
<dbReference type="Gene3D" id="3.30.310.50">
    <property type="entry name" value="Alpha-D-phosphohexomutase, C-terminal domain"/>
    <property type="match status" value="1"/>
</dbReference>
<keyword evidence="15" id="KW-1133">Transmembrane helix</keyword>
<dbReference type="InterPro" id="IPR005844">
    <property type="entry name" value="A-D-PHexomutase_a/b/a-I"/>
</dbReference>
<comment type="cofactor">
    <cofactor evidence="11 14">
        <name>Mg(2+)</name>
        <dbReference type="ChEBI" id="CHEBI:18420"/>
    </cofactor>
    <text evidence="11 14">Binds 1 Mg(2+) ion per subunit.</text>
</comment>
<dbReference type="InterPro" id="IPR016055">
    <property type="entry name" value="A-D-PHexomutase_a/b/a-I/II/III"/>
</dbReference>
<feature type="binding site" evidence="13">
    <location>
        <position position="612"/>
    </location>
    <ligand>
        <name>substrate</name>
    </ligand>
</feature>
<dbReference type="Pfam" id="PF00408">
    <property type="entry name" value="PGM_PMM_IV"/>
    <property type="match status" value="1"/>
</dbReference>
<evidence type="ECO:0000256" key="6">
    <source>
        <dbReference type="ARBA" id="ARBA00022723"/>
    </source>
</evidence>
<dbReference type="Pfam" id="PF21404">
    <property type="entry name" value="AMG1_III"/>
    <property type="match status" value="1"/>
</dbReference>
<evidence type="ECO:0000313" key="21">
    <source>
        <dbReference type="Proteomes" id="UP001224775"/>
    </source>
</evidence>
<feature type="binding site" evidence="14">
    <location>
        <position position="370"/>
    </location>
    <ligand>
        <name>Mg(2+)</name>
        <dbReference type="ChEBI" id="CHEBI:18420"/>
    </ligand>
</feature>
<keyword evidence="15" id="KW-0812">Transmembrane</keyword>
<dbReference type="Pfam" id="PF02878">
    <property type="entry name" value="PGM_PMM_I"/>
    <property type="match status" value="2"/>
</dbReference>
<dbReference type="FunFam" id="3.30.310.50:FF:000003">
    <property type="entry name" value="Phosphoacetylglucosamine mutase"/>
    <property type="match status" value="1"/>
</dbReference>
<evidence type="ECO:0000256" key="14">
    <source>
        <dbReference type="PIRSR" id="PIRSR016408-3"/>
    </source>
</evidence>
<name>A0AAD8XXH7_9STRA</name>
<comment type="caution">
    <text evidence="20">The sequence shown here is derived from an EMBL/GenBank/DDBJ whole genome shotgun (WGS) entry which is preliminary data.</text>
</comment>
<keyword evidence="6 11" id="KW-0479">Metal-binding</keyword>
<reference evidence="20" key="1">
    <citation type="submission" date="2023-06" db="EMBL/GenBank/DDBJ databases">
        <title>Survivors Of The Sea: Transcriptome response of Skeletonema marinoi to long-term dormancy.</title>
        <authorList>
            <person name="Pinder M.I.M."/>
            <person name="Kourtchenko O."/>
            <person name="Robertson E.K."/>
            <person name="Larsson T."/>
            <person name="Maumus F."/>
            <person name="Osuna-Cruz C.M."/>
            <person name="Vancaester E."/>
            <person name="Stenow R."/>
            <person name="Vandepoele K."/>
            <person name="Ploug H."/>
            <person name="Bruchert V."/>
            <person name="Godhe A."/>
            <person name="Topel M."/>
        </authorList>
    </citation>
    <scope>NUCLEOTIDE SEQUENCE</scope>
    <source>
        <strain evidence="20">R05AC</strain>
    </source>
</reference>
<evidence type="ECO:0000256" key="5">
    <source>
        <dbReference type="ARBA" id="ARBA00022553"/>
    </source>
</evidence>
<accession>A0AAD8XXH7</accession>
<evidence type="ECO:0000256" key="4">
    <source>
        <dbReference type="ARBA" id="ARBA00012731"/>
    </source>
</evidence>
<evidence type="ECO:0000256" key="3">
    <source>
        <dbReference type="ARBA" id="ARBA00010231"/>
    </source>
</evidence>
<evidence type="ECO:0000256" key="10">
    <source>
        <dbReference type="ARBA" id="ARBA00032065"/>
    </source>
</evidence>
<evidence type="ECO:0000259" key="19">
    <source>
        <dbReference type="Pfam" id="PF21405"/>
    </source>
</evidence>
<dbReference type="InterPro" id="IPR049022">
    <property type="entry name" value="AMG1_III"/>
</dbReference>
<feature type="binding site" evidence="13">
    <location>
        <begin position="464"/>
        <end position="466"/>
    </location>
    <ligand>
        <name>substrate</name>
    </ligand>
</feature>
<dbReference type="EMBL" id="JATAAI010000033">
    <property type="protein sequence ID" value="KAK1735503.1"/>
    <property type="molecule type" value="Genomic_DNA"/>
</dbReference>
<evidence type="ECO:0000256" key="12">
    <source>
        <dbReference type="PIRSR" id="PIRSR016408-1"/>
    </source>
</evidence>
<feature type="transmembrane region" description="Helical" evidence="15">
    <location>
        <begin position="27"/>
        <end position="48"/>
    </location>
</feature>
<dbReference type="Gene3D" id="3.40.120.10">
    <property type="entry name" value="Alpha-D-Glucose-1,6-Bisphosphate, subunit A, domain 3"/>
    <property type="match status" value="2"/>
</dbReference>
<feature type="binding site" evidence="13">
    <location>
        <begin position="603"/>
        <end position="607"/>
    </location>
    <ligand>
        <name>substrate</name>
    </ligand>
</feature>
<feature type="binding site" evidence="14">
    <location>
        <position position="368"/>
    </location>
    <ligand>
        <name>Mg(2+)</name>
        <dbReference type="ChEBI" id="CHEBI:18420"/>
    </ligand>
</feature>
<evidence type="ECO:0000256" key="7">
    <source>
        <dbReference type="ARBA" id="ARBA00022842"/>
    </source>
</evidence>
<evidence type="ECO:0000256" key="11">
    <source>
        <dbReference type="PIRNR" id="PIRNR016408"/>
    </source>
</evidence>
<dbReference type="AlphaFoldDB" id="A0AAD8XXH7"/>
<comment type="catalytic activity">
    <reaction evidence="1 11">
        <text>N-acetyl-alpha-D-glucosamine 1-phosphate = N-acetyl-D-glucosamine 6-phosphate</text>
        <dbReference type="Rhea" id="RHEA:23804"/>
        <dbReference type="ChEBI" id="CHEBI:57513"/>
        <dbReference type="ChEBI" id="CHEBI:57776"/>
        <dbReference type="EC" id="5.4.2.3"/>
    </reaction>
</comment>
<evidence type="ECO:0000259" key="16">
    <source>
        <dbReference type="Pfam" id="PF00408"/>
    </source>
</evidence>
<feature type="domain" description="Alpha-D-phosphohexomutase alpha/beta/alpha" evidence="17">
    <location>
        <begin position="194"/>
        <end position="242"/>
    </location>
</feature>
<dbReference type="FunFam" id="3.40.120.10:FF:000013">
    <property type="entry name" value="Phosphoacetylglucosamine mutase"/>
    <property type="match status" value="1"/>
</dbReference>
<dbReference type="PIRSF" id="PIRSF016408">
    <property type="entry name" value="PAGM"/>
    <property type="match status" value="1"/>
</dbReference>
<evidence type="ECO:0000256" key="15">
    <source>
        <dbReference type="SAM" id="Phobius"/>
    </source>
</evidence>
<evidence type="ECO:0000256" key="9">
    <source>
        <dbReference type="ARBA" id="ARBA00031926"/>
    </source>
</evidence>
<feature type="domain" description="Alpha-D-phosphohexomutase alpha/beta/alpha" evidence="17">
    <location>
        <begin position="122"/>
        <end position="156"/>
    </location>
</feature>
<comment type="similarity">
    <text evidence="3 11">Belongs to the phosphohexose mutase family.</text>
</comment>
<keyword evidence="15" id="KW-0472">Membrane</keyword>
<dbReference type="EC" id="5.4.2.3" evidence="4 11"/>
<evidence type="ECO:0000259" key="18">
    <source>
        <dbReference type="Pfam" id="PF21404"/>
    </source>
</evidence>
<dbReference type="InterPro" id="IPR049023">
    <property type="entry name" value="AMG1_II"/>
</dbReference>
<dbReference type="Pfam" id="PF21405">
    <property type="entry name" value="AMG1_II"/>
    <property type="match status" value="1"/>
</dbReference>
<dbReference type="InterPro" id="IPR016066">
    <property type="entry name" value="A-D-PHexomutase_CS"/>
</dbReference>
<dbReference type="GO" id="GO:0006048">
    <property type="term" value="P:UDP-N-acetylglucosamine biosynthetic process"/>
    <property type="evidence" value="ECO:0007669"/>
    <property type="project" value="UniProtKB-UniRule"/>
</dbReference>
<protein>
    <recommendedName>
        <fullName evidence="4 11">Phosphoacetylglucosamine mutase</fullName>
        <shortName evidence="11">PAGM</shortName>
        <ecNumber evidence="4 11">5.4.2.3</ecNumber>
    </recommendedName>
    <alternativeName>
        <fullName evidence="10 11">Acetylglucosamine phosphomutase</fullName>
    </alternativeName>
    <alternativeName>
        <fullName evidence="9 11">N-acetylglucosamine-phosphate mutase</fullName>
    </alternativeName>
</protein>
<dbReference type="CDD" id="cd03086">
    <property type="entry name" value="PGM3"/>
    <property type="match status" value="1"/>
</dbReference>
<feature type="binding site" evidence="14">
    <location>
        <position position="366"/>
    </location>
    <ligand>
        <name>Mg(2+)</name>
        <dbReference type="ChEBI" id="CHEBI:18420"/>
    </ligand>
</feature>
<evidence type="ECO:0000259" key="17">
    <source>
        <dbReference type="Pfam" id="PF02878"/>
    </source>
</evidence>
<dbReference type="InterPro" id="IPR005843">
    <property type="entry name" value="A-D-PHexomutase_C"/>
</dbReference>
<dbReference type="PROSITE" id="PS00710">
    <property type="entry name" value="PGM_PMM"/>
    <property type="match status" value="1"/>
</dbReference>
<dbReference type="SUPFAM" id="SSF53738">
    <property type="entry name" value="Phosphoglucomutase, first 3 domains"/>
    <property type="match status" value="3"/>
</dbReference>
<keyword evidence="5" id="KW-0597">Phosphoprotein</keyword>
<evidence type="ECO:0000256" key="1">
    <source>
        <dbReference type="ARBA" id="ARBA00000558"/>
    </source>
</evidence>
<feature type="active site" description="Phosphoserine intermediate" evidence="12">
    <location>
        <position position="130"/>
    </location>
</feature>
<dbReference type="SUPFAM" id="SSF55957">
    <property type="entry name" value="Phosphoglucomutase, C-terminal domain"/>
    <property type="match status" value="1"/>
</dbReference>
<evidence type="ECO:0000313" key="20">
    <source>
        <dbReference type="EMBL" id="KAK1735503.1"/>
    </source>
</evidence>
<keyword evidence="21" id="KW-1185">Reference proteome</keyword>
<comment type="pathway">
    <text evidence="2 11">Nucleotide-sugar biosynthesis; UDP-N-acetyl-alpha-D-glucosamine biosynthesis; N-acetyl-alpha-D-glucosamine 1-phosphate from alpha-D-glucosamine 6-phosphate (route I): step 2/2.</text>
</comment>
<evidence type="ECO:0000256" key="8">
    <source>
        <dbReference type="ARBA" id="ARBA00023235"/>
    </source>
</evidence>
<gene>
    <name evidence="20" type="ORF">QTG54_013666</name>
</gene>
<keyword evidence="8 11" id="KW-0413">Isomerase</keyword>
<sequence length="653" mass="70744">MKRKPIKKHIIGDIIQFNSTIGQQQHLLVFFYYFSTYLSSLPLVPFHLNTSIIMPKIYEGNSVPISNAELATLIDAYPKPASLTEYSYGTAGFRYEASLLPCVFVRMGIFSALRSASLGGEEVGVMITASHNPEPDNGMKLADSHGGMLDADWEAHAVSLANAPTSKQTLVLMDTLIQHAKGHHPTKDGKLPKMVVHVGRDTRSHSPQLAALVIRAARAMGATVIDHGLVSTPMLHHFVMHANGHLLPNIIPQRCNESGYYEIMALSYAALLRTGGNRERLSTTSKLVIDGACGIGALKIEKFGQIFAMLQAEGSTKGLPLLHTVNYPGDGPLNDSCGAEYVQKQQLPPKLFKASGVSKKYMTSFDGDADRVVFHYEDESGKFHLLDGDKIAVLVTAFIQEEIRCIDPEEQAVKCGVVQTAYANGSSTLYLKNVVKTNVVIAKTGVKFVHAAAHHNFDVGVYFEANGHGTVLFGPKFYDFVAAAGARLRGTHRHDRANIALRRLRALPALVNQSVGDAMSDMLLVDAILFLKGWDLSTWAKLYNDMPSKQAKVKVADRTVISTNDNETAATAPVSLQTALQSAMDAMALQEGGNGPKPRCFVRPSGTEDAVRVYAEANSQRGADTLASEAMMLVHKLCGGVGSPPKSFLANSL</sequence>
<feature type="domain" description="Alpha-D-phosphohexomutase C-terminal" evidence="16">
    <location>
        <begin position="599"/>
        <end position="629"/>
    </location>
</feature>
<dbReference type="GO" id="GO:0005975">
    <property type="term" value="P:carbohydrate metabolic process"/>
    <property type="evidence" value="ECO:0007669"/>
    <property type="project" value="InterPro"/>
</dbReference>